<dbReference type="Pfam" id="PF00005">
    <property type="entry name" value="ABC_tran"/>
    <property type="match status" value="2"/>
</dbReference>
<dbReference type="PANTHER" id="PTHR48041">
    <property type="entry name" value="ABC TRANSPORTER G FAMILY MEMBER 28"/>
    <property type="match status" value="1"/>
</dbReference>
<feature type="domain" description="ABC transporter" evidence="9">
    <location>
        <begin position="671"/>
        <end position="931"/>
    </location>
</feature>
<comment type="caution">
    <text evidence="10">The sequence shown here is derived from an EMBL/GenBank/DDBJ whole genome shotgun (WGS) entry which is preliminary data.</text>
</comment>
<dbReference type="PROSITE" id="PS50893">
    <property type="entry name" value="ABC_TRANSPORTER_2"/>
    <property type="match status" value="2"/>
</dbReference>
<dbReference type="GO" id="GO:0005524">
    <property type="term" value="F:ATP binding"/>
    <property type="evidence" value="ECO:0007669"/>
    <property type="project" value="UniProtKB-KW"/>
</dbReference>
<evidence type="ECO:0000256" key="4">
    <source>
        <dbReference type="ARBA" id="ARBA00022741"/>
    </source>
</evidence>
<feature type="transmembrane region" description="Helical" evidence="8">
    <location>
        <begin position="1110"/>
        <end position="1129"/>
    </location>
</feature>
<dbReference type="Pfam" id="PF01061">
    <property type="entry name" value="ABC2_membrane"/>
    <property type="match status" value="2"/>
</dbReference>
<dbReference type="PANTHER" id="PTHR48041:SF119">
    <property type="entry name" value="ROA1P"/>
    <property type="match status" value="1"/>
</dbReference>
<organism evidence="10 11">
    <name type="scientific">Physocladia obscura</name>
    <dbReference type="NCBI Taxonomy" id="109957"/>
    <lineage>
        <taxon>Eukaryota</taxon>
        <taxon>Fungi</taxon>
        <taxon>Fungi incertae sedis</taxon>
        <taxon>Chytridiomycota</taxon>
        <taxon>Chytridiomycota incertae sedis</taxon>
        <taxon>Chytridiomycetes</taxon>
        <taxon>Chytridiales</taxon>
        <taxon>Chytriomycetaceae</taxon>
        <taxon>Physocladia</taxon>
    </lineage>
</organism>
<protein>
    <recommendedName>
        <fullName evidence="9">ABC transporter domain-containing protein</fullName>
    </recommendedName>
</protein>
<evidence type="ECO:0000313" key="11">
    <source>
        <dbReference type="Proteomes" id="UP001211907"/>
    </source>
</evidence>
<keyword evidence="7 8" id="KW-0472">Membrane</keyword>
<dbReference type="InterPro" id="IPR003593">
    <property type="entry name" value="AAA+_ATPase"/>
</dbReference>
<sequence>MADFIVANGNKERSINDSSYSNIKGFGAIFPINIQAKDIGVSVASKDIKNSENGRRQILQNISLQVPAGKLMAIMGGSGSGKTTLLNTLAGRTVGSATGQILFNGENPKKFHNSGMVAYVQQQDNLLPFITVRETLRYAARLRLPRSMHLTEKYDLVEDVILELGLKECANTLVGDDWRKGISGGEKRRVSVGVQLLMNPSLIFLDEPTTGLDAFSARSLIETLVHLAHKSNRTIILSVHQPRSDIFASFDQIALLTRGGRLAYCGSPSGSVAFLESVGYPLVGEMNGADFIIDTVAIDDRSEEAEIESKQKVDRIVGAWKAVLSESGLERSVSVNSVKKSGILTNESITFSRKIQGAGFFEQVSVLTGRMLVNTWEDRLTLWGSVLEMILMGLVIGAIFWRPDQSPTGMYNRKSALYTVCAMQNYLELMFMIYKLAQEMKVFDRERSDKMYSVSAYMISWISVNFTIYGVLTVIFSLLVYFMVDLRTDNLAYHFGIFVLDSIMQQWITMALAFLCISFSRDFASAALIANSVFTFLSLSSGFFIPETSIPVYIRWIQYISYVTYGNRLFISNEFENHIFACPGLPAGYPACDGNSVITATGFTAGASVPIAGLFGLLILKLLVPLFVLTFFPAQIFRQGGAVKDKKEKKKIPPESIIQVDIQSKPPKIVVELKDLALQFQVKKGFRTGSTAMQSKQILKPVNAEFPPGQLTAILGASGAGKSTLLHLLHARSVDLPSNITSVKTGTILHNGAEFDKEKINACTASVRQDDSHLLPALTARETLRYAAMLRLPNTWPKERKIRRAEEVLLELGLKDCANTIVGGEGVKGLSGGEKRRLSVGLAMLMDPAILLLDEPTSGLDASSARNMMMTLQKIAADGRTVICTVHQPRSDIFPLFDRILLLARGGRVVFQGPGSALVPHFASLNHHLPFLTNPADFALDLSSVDLRSEIAETQTRARVDALVAYWNSRSDGVGESSSSTLELLSGEETGAKVLALSSSKRLSVFGALPLMISRSWLNLRRQPNLMAARIMNQIALGVIFGLYFTKLGNDQAGVTSRIGLLQQCGAIQFIGMLNCMSVFPQELLLFRFEHQDGTTAVESFFMTYTINELPFEFVGAVVYAILNTYVMGLQMNPGWMVLVSWSYVFVGESIGMAFCTIFSKPGFTVQLMSALISVFNQCQGFLSVNLISFLNVFNYISVLRYGARLLGINEFDSSRVYTCSVGAVCQFQNGTQVTTFLGFATSDRDQMLNIIGLLLAMFLYRVIAYGVMKRALP</sequence>
<dbReference type="InterPro" id="IPR017871">
    <property type="entry name" value="ABC_transporter-like_CS"/>
</dbReference>
<reference evidence="10" key="1">
    <citation type="submission" date="2020-05" db="EMBL/GenBank/DDBJ databases">
        <title>Phylogenomic resolution of chytrid fungi.</title>
        <authorList>
            <person name="Stajich J.E."/>
            <person name="Amses K."/>
            <person name="Simmons R."/>
            <person name="Seto K."/>
            <person name="Myers J."/>
            <person name="Bonds A."/>
            <person name="Quandt C.A."/>
            <person name="Barry K."/>
            <person name="Liu P."/>
            <person name="Grigoriev I."/>
            <person name="Longcore J.E."/>
            <person name="James T.Y."/>
        </authorList>
    </citation>
    <scope>NUCLEOTIDE SEQUENCE</scope>
    <source>
        <strain evidence="10">JEL0513</strain>
    </source>
</reference>
<feature type="transmembrane region" description="Helical" evidence="8">
    <location>
        <begin position="1171"/>
        <end position="1197"/>
    </location>
</feature>
<keyword evidence="4" id="KW-0547">Nucleotide-binding</keyword>
<dbReference type="EMBL" id="JADGJH010000111">
    <property type="protein sequence ID" value="KAJ3137639.1"/>
    <property type="molecule type" value="Genomic_DNA"/>
</dbReference>
<feature type="transmembrane region" description="Helical" evidence="8">
    <location>
        <begin position="1248"/>
        <end position="1269"/>
    </location>
</feature>
<dbReference type="InterPro" id="IPR013525">
    <property type="entry name" value="ABC2_TM"/>
</dbReference>
<keyword evidence="11" id="KW-1185">Reference proteome</keyword>
<keyword evidence="3 8" id="KW-0812">Transmembrane</keyword>
<dbReference type="AlphaFoldDB" id="A0AAD5T9F7"/>
<keyword evidence="6 8" id="KW-1133">Transmembrane helix</keyword>
<feature type="transmembrane region" description="Helical" evidence="8">
    <location>
        <begin position="1027"/>
        <end position="1046"/>
    </location>
</feature>
<keyword evidence="2" id="KW-0813">Transport</keyword>
<dbReference type="Pfam" id="PF19055">
    <property type="entry name" value="ABC2_membrane_7"/>
    <property type="match status" value="1"/>
</dbReference>
<dbReference type="Gene3D" id="3.40.50.300">
    <property type="entry name" value="P-loop containing nucleotide triphosphate hydrolases"/>
    <property type="match status" value="2"/>
</dbReference>
<dbReference type="SMART" id="SM00382">
    <property type="entry name" value="AAA"/>
    <property type="match status" value="2"/>
</dbReference>
<feature type="transmembrane region" description="Helical" evidence="8">
    <location>
        <begin position="1135"/>
        <end position="1159"/>
    </location>
</feature>
<evidence type="ECO:0000256" key="6">
    <source>
        <dbReference type="ARBA" id="ARBA00022989"/>
    </source>
</evidence>
<keyword evidence="5" id="KW-0067">ATP-binding</keyword>
<feature type="transmembrane region" description="Helical" evidence="8">
    <location>
        <begin position="611"/>
        <end position="637"/>
    </location>
</feature>
<comment type="subcellular location">
    <subcellularLocation>
        <location evidence="1">Membrane</location>
        <topology evidence="1">Multi-pass membrane protein</topology>
    </subcellularLocation>
</comment>
<dbReference type="GO" id="GO:0016887">
    <property type="term" value="F:ATP hydrolysis activity"/>
    <property type="evidence" value="ECO:0007669"/>
    <property type="project" value="InterPro"/>
</dbReference>
<feature type="transmembrane region" description="Helical" evidence="8">
    <location>
        <begin position="416"/>
        <end position="437"/>
    </location>
</feature>
<evidence type="ECO:0000256" key="3">
    <source>
        <dbReference type="ARBA" id="ARBA00022692"/>
    </source>
</evidence>
<feature type="transmembrane region" description="Helical" evidence="8">
    <location>
        <begin position="458"/>
        <end position="483"/>
    </location>
</feature>
<evidence type="ECO:0000259" key="9">
    <source>
        <dbReference type="PROSITE" id="PS50893"/>
    </source>
</evidence>
<dbReference type="GO" id="GO:0140359">
    <property type="term" value="F:ABC-type transporter activity"/>
    <property type="evidence" value="ECO:0007669"/>
    <property type="project" value="InterPro"/>
</dbReference>
<dbReference type="InterPro" id="IPR043926">
    <property type="entry name" value="ABCG_dom"/>
</dbReference>
<dbReference type="InterPro" id="IPR027417">
    <property type="entry name" value="P-loop_NTPase"/>
</dbReference>
<feature type="domain" description="ABC transporter" evidence="9">
    <location>
        <begin position="43"/>
        <end position="284"/>
    </location>
</feature>
<accession>A0AAD5T9F7</accession>
<gene>
    <name evidence="10" type="ORF">HK100_000551</name>
</gene>
<evidence type="ECO:0000256" key="5">
    <source>
        <dbReference type="ARBA" id="ARBA00022840"/>
    </source>
</evidence>
<dbReference type="Proteomes" id="UP001211907">
    <property type="component" value="Unassembled WGS sequence"/>
</dbReference>
<dbReference type="InterPro" id="IPR003439">
    <property type="entry name" value="ABC_transporter-like_ATP-bd"/>
</dbReference>
<feature type="transmembrane region" description="Helical" evidence="8">
    <location>
        <begin position="380"/>
        <end position="401"/>
    </location>
</feature>
<evidence type="ECO:0000256" key="2">
    <source>
        <dbReference type="ARBA" id="ARBA00022448"/>
    </source>
</evidence>
<evidence type="ECO:0000313" key="10">
    <source>
        <dbReference type="EMBL" id="KAJ3137639.1"/>
    </source>
</evidence>
<dbReference type="InterPro" id="IPR050352">
    <property type="entry name" value="ABCG_transporters"/>
</dbReference>
<evidence type="ECO:0000256" key="8">
    <source>
        <dbReference type="SAM" id="Phobius"/>
    </source>
</evidence>
<evidence type="ECO:0000256" key="1">
    <source>
        <dbReference type="ARBA" id="ARBA00004141"/>
    </source>
</evidence>
<dbReference type="SUPFAM" id="SSF52540">
    <property type="entry name" value="P-loop containing nucleoside triphosphate hydrolases"/>
    <property type="match status" value="2"/>
</dbReference>
<feature type="transmembrane region" description="Helical" evidence="8">
    <location>
        <begin position="495"/>
        <end position="516"/>
    </location>
</feature>
<name>A0AAD5T9F7_9FUNG</name>
<dbReference type="GO" id="GO:0016020">
    <property type="term" value="C:membrane"/>
    <property type="evidence" value="ECO:0007669"/>
    <property type="project" value="UniProtKB-SubCell"/>
</dbReference>
<dbReference type="PROSITE" id="PS00211">
    <property type="entry name" value="ABC_TRANSPORTER_1"/>
    <property type="match status" value="2"/>
</dbReference>
<evidence type="ECO:0000256" key="7">
    <source>
        <dbReference type="ARBA" id="ARBA00023136"/>
    </source>
</evidence>
<proteinExistence type="predicted"/>
<feature type="transmembrane region" description="Helical" evidence="8">
    <location>
        <begin position="523"/>
        <end position="545"/>
    </location>
</feature>